<dbReference type="AlphaFoldDB" id="A0A1H5DWY0"/>
<protein>
    <submittedName>
        <fullName evidence="4">2-keto-myo-inositol dehydratase</fullName>
    </submittedName>
</protein>
<dbReference type="PANTHER" id="PTHR12110">
    <property type="entry name" value="HYDROXYPYRUVATE ISOMERASE"/>
    <property type="match status" value="1"/>
</dbReference>
<feature type="domain" description="Xylose isomerase-like TIM barrel" evidence="3">
    <location>
        <begin position="34"/>
        <end position="273"/>
    </location>
</feature>
<keyword evidence="5" id="KW-1185">Reference proteome</keyword>
<dbReference type="Proteomes" id="UP000199220">
    <property type="component" value="Unassembled WGS sequence"/>
</dbReference>
<organism evidence="4 5">
    <name type="scientific">Ruania alba</name>
    <dbReference type="NCBI Taxonomy" id="648782"/>
    <lineage>
        <taxon>Bacteria</taxon>
        <taxon>Bacillati</taxon>
        <taxon>Actinomycetota</taxon>
        <taxon>Actinomycetes</taxon>
        <taxon>Micrococcales</taxon>
        <taxon>Ruaniaceae</taxon>
        <taxon>Ruania</taxon>
    </lineage>
</organism>
<evidence type="ECO:0000259" key="3">
    <source>
        <dbReference type="Pfam" id="PF01261"/>
    </source>
</evidence>
<dbReference type="SUPFAM" id="SSF51658">
    <property type="entry name" value="Xylose isomerase-like"/>
    <property type="match status" value="1"/>
</dbReference>
<proteinExistence type="predicted"/>
<keyword evidence="1" id="KW-0119">Carbohydrate metabolism</keyword>
<accession>A0A1H5DWY0</accession>
<dbReference type="EMBL" id="FNTX01000001">
    <property type="protein sequence ID" value="SED83348.1"/>
    <property type="molecule type" value="Genomic_DNA"/>
</dbReference>
<dbReference type="InterPro" id="IPR036237">
    <property type="entry name" value="Xyl_isomerase-like_sf"/>
</dbReference>
<dbReference type="RefSeq" id="WP_175476933.1">
    <property type="nucleotide sequence ID" value="NZ_FNTX01000001.1"/>
</dbReference>
<dbReference type="InterPro" id="IPR050312">
    <property type="entry name" value="IolE/XylAMocC-like"/>
</dbReference>
<dbReference type="InterPro" id="IPR013022">
    <property type="entry name" value="Xyl_isomerase-like_TIM-brl"/>
</dbReference>
<dbReference type="STRING" id="648782.SAMN04488554_0821"/>
<sequence>MITLANAPVSYGVFEMDAEEGVELPGADELASMIAAAGYRGIDSGPIGMLGRGEELRDRLRRHGLALAGGFVNLPLSDADAFAATLPEYRDAMAFFAEGAELHPDTPPRPTLADAGSDARRANPGGGAGLSLDAHGWDTLARNVSSAVEIAAEYGLRPTFHHHACTHVETPDEIDELLARTEIGLTFDTGHLIIGGGDPLEGLRRWSGRIDHLHIKDVRTAVLADVVARKAGMRQVWTEGAFVPLGTGDLDVAAVMEQILSSGFEGWLVVEQDVIPQVGDEPGQPQAHQVLNRDALTPWFGTESAA</sequence>
<gene>
    <name evidence="4" type="ORF">SAMN04488554_0821</name>
</gene>
<evidence type="ECO:0000313" key="4">
    <source>
        <dbReference type="EMBL" id="SED83348.1"/>
    </source>
</evidence>
<dbReference type="PANTHER" id="PTHR12110:SF41">
    <property type="entry name" value="INOSOSE DEHYDRATASE"/>
    <property type="match status" value="1"/>
</dbReference>
<name>A0A1H5DWY0_9MICO</name>
<feature type="region of interest" description="Disordered" evidence="2">
    <location>
        <begin position="103"/>
        <end position="127"/>
    </location>
</feature>
<evidence type="ECO:0000256" key="1">
    <source>
        <dbReference type="ARBA" id="ARBA00023277"/>
    </source>
</evidence>
<dbReference type="Pfam" id="PF01261">
    <property type="entry name" value="AP_endonuc_2"/>
    <property type="match status" value="1"/>
</dbReference>
<evidence type="ECO:0000256" key="2">
    <source>
        <dbReference type="SAM" id="MobiDB-lite"/>
    </source>
</evidence>
<reference evidence="5" key="1">
    <citation type="submission" date="2016-10" db="EMBL/GenBank/DDBJ databases">
        <authorList>
            <person name="Varghese N."/>
            <person name="Submissions S."/>
        </authorList>
    </citation>
    <scope>NUCLEOTIDE SEQUENCE [LARGE SCALE GENOMIC DNA]</scope>
    <source>
        <strain evidence="5">DSM 21368</strain>
    </source>
</reference>
<dbReference type="Gene3D" id="3.20.20.150">
    <property type="entry name" value="Divalent-metal-dependent TIM barrel enzymes"/>
    <property type="match status" value="1"/>
</dbReference>
<evidence type="ECO:0000313" key="5">
    <source>
        <dbReference type="Proteomes" id="UP000199220"/>
    </source>
</evidence>